<dbReference type="OrthoDB" id="1934032at2759"/>
<evidence type="ECO:0000313" key="4">
    <source>
        <dbReference type="Proteomes" id="UP000245207"/>
    </source>
</evidence>
<feature type="domain" description="Transposase-associated" evidence="2">
    <location>
        <begin position="7"/>
        <end position="94"/>
    </location>
</feature>
<comment type="caution">
    <text evidence="3">The sequence shown here is derived from an EMBL/GenBank/DDBJ whole genome shotgun (WGS) entry which is preliminary data.</text>
</comment>
<dbReference type="EMBL" id="PKPP01005183">
    <property type="protein sequence ID" value="PWA61102.1"/>
    <property type="molecule type" value="Genomic_DNA"/>
</dbReference>
<proteinExistence type="predicted"/>
<evidence type="ECO:0000259" key="2">
    <source>
        <dbReference type="Pfam" id="PF13963"/>
    </source>
</evidence>
<keyword evidence="4" id="KW-1185">Reference proteome</keyword>
<evidence type="ECO:0000313" key="3">
    <source>
        <dbReference type="EMBL" id="PWA61102.1"/>
    </source>
</evidence>
<dbReference type="Pfam" id="PF13963">
    <property type="entry name" value="Transpos_assoc"/>
    <property type="match status" value="1"/>
</dbReference>
<dbReference type="PANTHER" id="PTHR48258">
    <property type="entry name" value="DUF4218 DOMAIN-CONTAINING PROTEIN-RELATED"/>
    <property type="match status" value="1"/>
</dbReference>
<name>A0A2U1MIQ5_ARTAN</name>
<sequence>MSASKDREWMYKRRNSQGLLCSFYQSKVTEFLNFAFSIERVVERKTLGSNIVFRIKCPCSKCKIKVFKKRDDVEYDLWHNGFIRGYKTWYAHGERRSKRAEIGKCPIEDDNVGGCRQMILDIHNATFQHPYRRDRKGFLAKKTVSAVPPPQLSSNEIWQQVRYLPTVYEDVHCSDSRLSIFKVPSRRLFDKGIKRNMTNAEKHKAHTYILLNCEDVHPFIRLFDNCMLQVDPYIDEQTLDKAREEKFAQWFKEHIQSNDGNEHLKVLARGPMLAQCSSKVNDVDVEGFFQENEMPICTDTTDMNENVEIISLVTQGEMEEVHNIDVGDAYMEVSEDEEEYVDAYDDLEVNEDEEELLDIYDDSDDDSNNELNLSDHSSDEEFI</sequence>
<reference evidence="3 4" key="1">
    <citation type="journal article" date="2018" name="Mol. Plant">
        <title>The genome of Artemisia annua provides insight into the evolution of Asteraceae family and artemisinin biosynthesis.</title>
        <authorList>
            <person name="Shen Q."/>
            <person name="Zhang L."/>
            <person name="Liao Z."/>
            <person name="Wang S."/>
            <person name="Yan T."/>
            <person name="Shi P."/>
            <person name="Liu M."/>
            <person name="Fu X."/>
            <person name="Pan Q."/>
            <person name="Wang Y."/>
            <person name="Lv Z."/>
            <person name="Lu X."/>
            <person name="Zhang F."/>
            <person name="Jiang W."/>
            <person name="Ma Y."/>
            <person name="Chen M."/>
            <person name="Hao X."/>
            <person name="Li L."/>
            <person name="Tang Y."/>
            <person name="Lv G."/>
            <person name="Zhou Y."/>
            <person name="Sun X."/>
            <person name="Brodelius P.E."/>
            <person name="Rose J.K.C."/>
            <person name="Tang K."/>
        </authorList>
    </citation>
    <scope>NUCLEOTIDE SEQUENCE [LARGE SCALE GENOMIC DNA]</scope>
    <source>
        <strain evidence="4">cv. Huhao1</strain>
        <tissue evidence="3">Leaf</tissue>
    </source>
</reference>
<feature type="region of interest" description="Disordered" evidence="1">
    <location>
        <begin position="360"/>
        <end position="383"/>
    </location>
</feature>
<organism evidence="3 4">
    <name type="scientific">Artemisia annua</name>
    <name type="common">Sweet wormwood</name>
    <dbReference type="NCBI Taxonomy" id="35608"/>
    <lineage>
        <taxon>Eukaryota</taxon>
        <taxon>Viridiplantae</taxon>
        <taxon>Streptophyta</taxon>
        <taxon>Embryophyta</taxon>
        <taxon>Tracheophyta</taxon>
        <taxon>Spermatophyta</taxon>
        <taxon>Magnoliopsida</taxon>
        <taxon>eudicotyledons</taxon>
        <taxon>Gunneridae</taxon>
        <taxon>Pentapetalae</taxon>
        <taxon>asterids</taxon>
        <taxon>campanulids</taxon>
        <taxon>Asterales</taxon>
        <taxon>Asteraceae</taxon>
        <taxon>Asteroideae</taxon>
        <taxon>Anthemideae</taxon>
        <taxon>Artemisiinae</taxon>
        <taxon>Artemisia</taxon>
    </lineage>
</organism>
<dbReference type="AlphaFoldDB" id="A0A2U1MIQ5"/>
<dbReference type="InterPro" id="IPR029480">
    <property type="entry name" value="Transpos_assoc"/>
</dbReference>
<protein>
    <submittedName>
        <fullName evidence="3">Transposon, En/Spm-like protein</fullName>
    </submittedName>
</protein>
<dbReference type="Proteomes" id="UP000245207">
    <property type="component" value="Unassembled WGS sequence"/>
</dbReference>
<accession>A0A2U1MIQ5</accession>
<evidence type="ECO:0000256" key="1">
    <source>
        <dbReference type="SAM" id="MobiDB-lite"/>
    </source>
</evidence>
<dbReference type="PANTHER" id="PTHR48258:SF4">
    <property type="entry name" value="DUF4216 DOMAIN-CONTAINING PROTEIN"/>
    <property type="match status" value="1"/>
</dbReference>
<gene>
    <name evidence="3" type="ORF">CTI12_AA376110</name>
</gene>